<evidence type="ECO:0000259" key="16">
    <source>
        <dbReference type="Pfam" id="PF03727"/>
    </source>
</evidence>
<dbReference type="PANTHER" id="PTHR19443">
    <property type="entry name" value="HEXOKINASE"/>
    <property type="match status" value="1"/>
</dbReference>
<evidence type="ECO:0000256" key="1">
    <source>
        <dbReference type="ARBA" id="ARBA00004888"/>
    </source>
</evidence>
<protein>
    <recommendedName>
        <fullName evidence="14">Phosphotransferase</fullName>
        <ecNumber evidence="14">2.7.1.-</ecNumber>
    </recommendedName>
</protein>
<dbReference type="AlphaFoldDB" id="A0AB39ZAF5"/>
<proteinExistence type="inferred from homology"/>
<dbReference type="GO" id="GO:0005536">
    <property type="term" value="F:D-glucose binding"/>
    <property type="evidence" value="ECO:0007669"/>
    <property type="project" value="InterPro"/>
</dbReference>
<keyword evidence="7 14" id="KW-0067">ATP-binding</keyword>
<comment type="catalytic activity">
    <reaction evidence="10">
        <text>D-fructose + ATP = D-fructose 6-phosphate + ADP + H(+)</text>
        <dbReference type="Rhea" id="RHEA:16125"/>
        <dbReference type="ChEBI" id="CHEBI:15378"/>
        <dbReference type="ChEBI" id="CHEBI:30616"/>
        <dbReference type="ChEBI" id="CHEBI:37721"/>
        <dbReference type="ChEBI" id="CHEBI:61527"/>
        <dbReference type="ChEBI" id="CHEBI:456216"/>
        <dbReference type="EC" id="2.7.1.1"/>
    </reaction>
    <physiologicalReaction direction="left-to-right" evidence="10">
        <dbReference type="Rhea" id="RHEA:16126"/>
    </physiologicalReaction>
</comment>
<dbReference type="PROSITE" id="PS51748">
    <property type="entry name" value="HEXOKINASE_2"/>
    <property type="match status" value="1"/>
</dbReference>
<evidence type="ECO:0000256" key="7">
    <source>
        <dbReference type="ARBA" id="ARBA00022840"/>
    </source>
</evidence>
<dbReference type="GO" id="GO:0006006">
    <property type="term" value="P:glucose metabolic process"/>
    <property type="evidence" value="ECO:0007669"/>
    <property type="project" value="TreeGrafter"/>
</dbReference>
<dbReference type="PROSITE" id="PS00378">
    <property type="entry name" value="HEXOKINASE_1"/>
    <property type="match status" value="1"/>
</dbReference>
<dbReference type="CDD" id="cd24019">
    <property type="entry name" value="ASKHA_NBD_HK_meta"/>
    <property type="match status" value="1"/>
</dbReference>
<dbReference type="GO" id="GO:0001678">
    <property type="term" value="P:intracellular glucose homeostasis"/>
    <property type="evidence" value="ECO:0007669"/>
    <property type="project" value="InterPro"/>
</dbReference>
<dbReference type="PRINTS" id="PR00475">
    <property type="entry name" value="HEXOKINASE"/>
</dbReference>
<feature type="domain" description="Hexokinase N-terminal" evidence="15">
    <location>
        <begin position="12"/>
        <end position="204"/>
    </location>
</feature>
<evidence type="ECO:0000313" key="17">
    <source>
        <dbReference type="Proteomes" id="UP001652628"/>
    </source>
</evidence>
<dbReference type="InterPro" id="IPR022673">
    <property type="entry name" value="Hexokinase_C"/>
</dbReference>
<name>A0AB39ZAF5_DROSZ</name>
<evidence type="ECO:0000256" key="9">
    <source>
        <dbReference type="ARBA" id="ARBA00044613"/>
    </source>
</evidence>
<evidence type="ECO:0000259" key="15">
    <source>
        <dbReference type="Pfam" id="PF00349"/>
    </source>
</evidence>
<dbReference type="EC" id="2.7.1.-" evidence="14"/>
<feature type="domain" description="Hexokinase C-terminal" evidence="16">
    <location>
        <begin position="210"/>
        <end position="444"/>
    </location>
</feature>
<dbReference type="Gene3D" id="3.30.420.40">
    <property type="match status" value="1"/>
</dbReference>
<dbReference type="FunFam" id="3.40.367.20:FF:000005">
    <property type="entry name" value="Phosphotransferase"/>
    <property type="match status" value="1"/>
</dbReference>
<dbReference type="Gene3D" id="3.40.367.20">
    <property type="match status" value="1"/>
</dbReference>
<dbReference type="InterPro" id="IPR043129">
    <property type="entry name" value="ATPase_NBD"/>
</dbReference>
<accession>A0AB39ZAF5</accession>
<dbReference type="SUPFAM" id="SSF53067">
    <property type="entry name" value="Actin-like ATPase domain"/>
    <property type="match status" value="2"/>
</dbReference>
<dbReference type="GO" id="GO:0005829">
    <property type="term" value="C:cytosol"/>
    <property type="evidence" value="ECO:0007669"/>
    <property type="project" value="TreeGrafter"/>
</dbReference>
<organism evidence="17 18">
    <name type="scientific">Drosophila suzukii</name>
    <name type="common">Spotted-wing drosophila fruit fly</name>
    <dbReference type="NCBI Taxonomy" id="28584"/>
    <lineage>
        <taxon>Eukaryota</taxon>
        <taxon>Metazoa</taxon>
        <taxon>Ecdysozoa</taxon>
        <taxon>Arthropoda</taxon>
        <taxon>Hexapoda</taxon>
        <taxon>Insecta</taxon>
        <taxon>Pterygota</taxon>
        <taxon>Neoptera</taxon>
        <taxon>Endopterygota</taxon>
        <taxon>Diptera</taxon>
        <taxon>Brachycera</taxon>
        <taxon>Muscomorpha</taxon>
        <taxon>Ephydroidea</taxon>
        <taxon>Drosophilidae</taxon>
        <taxon>Drosophila</taxon>
        <taxon>Sophophora</taxon>
    </lineage>
</organism>
<evidence type="ECO:0000256" key="13">
    <source>
        <dbReference type="ARBA" id="ARBA00059457"/>
    </source>
</evidence>
<sequence length="453" mass="49765">MPSLVNMEVELAVKGFLIDQEKMAEVVERMTKELKMGLAKDTHPRAVIKCFVTYVQDLPTGKERGKYLALDLGGTNFRVLLVNLVGQSDIQITSKSYDFPSTLMTGTGKALFDFLAECLAEFCKENGLENDNLPLGFTFSFPLQQQGLSKGILVAWTKGFNCEGVVGKNVVQLLQDAIERRGDLKINTVAVLNDTVGTLMSCAFNHPNCRIGLIVGTGSNACYVEKTVNAECFEGYQTSPKPSMVINCEWGAFGDNGVLEFVRTAYDKVVDKVTPNPGKQTFEKCISGMYMGELVRLVVVEMIGKGVMFVGDSSQKIQQRWSFKSSYISDIESDGPGEYRSCNKVLHELGIIGSQEADKEALRFICEAVSSRSAKMCACGLVTIINKMNINEVVIGIDGSVYRYHPKYHDMLHFHMRKLLKPGVKFELVVSEDGSGRGAALVAATAGQSKPKM</sequence>
<keyword evidence="8 14" id="KW-0324">Glycolysis</keyword>
<dbReference type="Pfam" id="PF03727">
    <property type="entry name" value="Hexokinase_2"/>
    <property type="match status" value="1"/>
</dbReference>
<comment type="catalytic activity">
    <reaction evidence="9">
        <text>a D-hexose + ATP = a D-hexose 6-phosphate + ADP + H(+)</text>
        <dbReference type="Rhea" id="RHEA:22740"/>
        <dbReference type="ChEBI" id="CHEBI:4194"/>
        <dbReference type="ChEBI" id="CHEBI:15378"/>
        <dbReference type="ChEBI" id="CHEBI:30616"/>
        <dbReference type="ChEBI" id="CHEBI:229467"/>
        <dbReference type="ChEBI" id="CHEBI:456216"/>
        <dbReference type="EC" id="2.7.1.1"/>
    </reaction>
    <physiologicalReaction direction="left-to-right" evidence="9">
        <dbReference type="Rhea" id="RHEA:22741"/>
    </physiologicalReaction>
</comment>
<dbReference type="InterPro" id="IPR022672">
    <property type="entry name" value="Hexokinase_N"/>
</dbReference>
<dbReference type="CTD" id="43191"/>
<evidence type="ECO:0000256" key="5">
    <source>
        <dbReference type="ARBA" id="ARBA00022741"/>
    </source>
</evidence>
<comment type="pathway">
    <text evidence="2">Carbohydrate metabolism; hexose metabolism.</text>
</comment>
<keyword evidence="6 14" id="KW-0418">Kinase</keyword>
<dbReference type="InterPro" id="IPR001312">
    <property type="entry name" value="Hexokinase"/>
</dbReference>
<evidence type="ECO:0000256" key="3">
    <source>
        <dbReference type="ARBA" id="ARBA00009225"/>
    </source>
</evidence>
<keyword evidence="4 14" id="KW-0808">Transferase</keyword>
<evidence type="ECO:0000256" key="11">
    <source>
        <dbReference type="ARBA" id="ARBA00048160"/>
    </source>
</evidence>
<keyword evidence="17" id="KW-1185">Reference proteome</keyword>
<dbReference type="RefSeq" id="XP_016931377.2">
    <property type="nucleotide sequence ID" value="XM_017075888.4"/>
</dbReference>
<comment type="similarity">
    <text evidence="3 14">Belongs to the hexokinase family.</text>
</comment>
<dbReference type="FunFam" id="3.30.420.40:FF:000095">
    <property type="entry name" value="Phosphotransferase"/>
    <property type="match status" value="1"/>
</dbReference>
<dbReference type="GO" id="GO:0006096">
    <property type="term" value="P:glycolytic process"/>
    <property type="evidence" value="ECO:0007669"/>
    <property type="project" value="UniProtKB-KW"/>
</dbReference>
<evidence type="ECO:0000256" key="2">
    <source>
        <dbReference type="ARBA" id="ARBA00005028"/>
    </source>
</evidence>
<dbReference type="GO" id="GO:0008865">
    <property type="term" value="F:fructokinase activity"/>
    <property type="evidence" value="ECO:0007669"/>
    <property type="project" value="TreeGrafter"/>
</dbReference>
<dbReference type="GeneID" id="108020309"/>
<evidence type="ECO:0000256" key="4">
    <source>
        <dbReference type="ARBA" id="ARBA00022679"/>
    </source>
</evidence>
<dbReference type="GO" id="GO:0005524">
    <property type="term" value="F:ATP binding"/>
    <property type="evidence" value="ECO:0007669"/>
    <property type="project" value="UniProtKB-UniRule"/>
</dbReference>
<evidence type="ECO:0000313" key="18">
    <source>
        <dbReference type="RefSeq" id="XP_016931377.2"/>
    </source>
</evidence>
<keyword evidence="5 14" id="KW-0547">Nucleotide-binding</keyword>
<dbReference type="GO" id="GO:0004340">
    <property type="term" value="F:glucokinase activity"/>
    <property type="evidence" value="ECO:0007669"/>
    <property type="project" value="TreeGrafter"/>
</dbReference>
<evidence type="ECO:0000256" key="12">
    <source>
        <dbReference type="ARBA" id="ARBA00050361"/>
    </source>
</evidence>
<reference evidence="18" key="1">
    <citation type="submission" date="2025-08" db="UniProtKB">
        <authorList>
            <consortium name="RefSeq"/>
        </authorList>
    </citation>
    <scope>IDENTIFICATION</scope>
</reference>
<gene>
    <name evidence="18" type="primary">Hex-t2</name>
</gene>
<dbReference type="InterPro" id="IPR019807">
    <property type="entry name" value="Hexokinase_BS"/>
</dbReference>
<evidence type="ECO:0000256" key="14">
    <source>
        <dbReference type="RuleBase" id="RU362007"/>
    </source>
</evidence>
<comment type="pathway">
    <text evidence="1">Carbohydrate degradation; glycolysis; D-glyceraldehyde 3-phosphate and glycerone phosphate from D-glucose: step 1/4.</text>
</comment>
<dbReference type="PANTHER" id="PTHR19443:SF16">
    <property type="entry name" value="HEXOKINASE TYPE 1-RELATED"/>
    <property type="match status" value="1"/>
</dbReference>
<dbReference type="Proteomes" id="UP001652628">
    <property type="component" value="Chromosome 3"/>
</dbReference>
<evidence type="ECO:0000256" key="10">
    <source>
        <dbReference type="ARBA" id="ARBA00047905"/>
    </source>
</evidence>
<evidence type="ECO:0000256" key="6">
    <source>
        <dbReference type="ARBA" id="ARBA00022777"/>
    </source>
</evidence>
<comment type="catalytic activity">
    <reaction evidence="12">
        <text>D-mannose + ATP = D-mannose 6-phosphate + ADP + H(+)</text>
        <dbReference type="Rhea" id="RHEA:11028"/>
        <dbReference type="ChEBI" id="CHEBI:4208"/>
        <dbReference type="ChEBI" id="CHEBI:15378"/>
        <dbReference type="ChEBI" id="CHEBI:30616"/>
        <dbReference type="ChEBI" id="CHEBI:58735"/>
        <dbReference type="ChEBI" id="CHEBI:456216"/>
        <dbReference type="EC" id="2.7.1.1"/>
    </reaction>
    <physiologicalReaction direction="left-to-right" evidence="12">
        <dbReference type="Rhea" id="RHEA:11029"/>
    </physiologicalReaction>
</comment>
<dbReference type="GO" id="GO:0005739">
    <property type="term" value="C:mitochondrion"/>
    <property type="evidence" value="ECO:0007669"/>
    <property type="project" value="TreeGrafter"/>
</dbReference>
<dbReference type="Pfam" id="PF00349">
    <property type="entry name" value="Hexokinase_1"/>
    <property type="match status" value="1"/>
</dbReference>
<evidence type="ECO:0000256" key="8">
    <source>
        <dbReference type="ARBA" id="ARBA00023152"/>
    </source>
</evidence>
<comment type="function">
    <text evidence="13">Catalyzes the phosphorylation of various hexoses to hexose 6-phosphate.</text>
</comment>
<comment type="catalytic activity">
    <reaction evidence="11">
        <text>D-glucose + ATP = D-glucose 6-phosphate + ADP + H(+)</text>
        <dbReference type="Rhea" id="RHEA:17825"/>
        <dbReference type="ChEBI" id="CHEBI:4167"/>
        <dbReference type="ChEBI" id="CHEBI:15378"/>
        <dbReference type="ChEBI" id="CHEBI:30616"/>
        <dbReference type="ChEBI" id="CHEBI:61548"/>
        <dbReference type="ChEBI" id="CHEBI:456216"/>
        <dbReference type="EC" id="2.7.1.1"/>
    </reaction>
    <physiologicalReaction direction="left-to-right" evidence="11">
        <dbReference type="Rhea" id="RHEA:17826"/>
    </physiologicalReaction>
</comment>